<dbReference type="Proteomes" id="UP000292927">
    <property type="component" value="Unassembled WGS sequence"/>
</dbReference>
<keyword evidence="2" id="KW-0472">Membrane</keyword>
<evidence type="ECO:0000313" key="4">
    <source>
        <dbReference type="Proteomes" id="UP000292927"/>
    </source>
</evidence>
<feature type="transmembrane region" description="Helical" evidence="2">
    <location>
        <begin position="90"/>
        <end position="107"/>
    </location>
</feature>
<feature type="transmembrane region" description="Helical" evidence="2">
    <location>
        <begin position="65"/>
        <end position="84"/>
    </location>
</feature>
<protein>
    <recommendedName>
        <fullName evidence="5">DUF4129 domain-containing protein</fullName>
    </recommendedName>
</protein>
<dbReference type="OrthoDB" id="1975106at2"/>
<feature type="transmembrane region" description="Helical" evidence="2">
    <location>
        <begin position="42"/>
        <end position="58"/>
    </location>
</feature>
<keyword evidence="4" id="KW-1185">Reference proteome</keyword>
<proteinExistence type="predicted"/>
<feature type="transmembrane region" description="Helical" evidence="2">
    <location>
        <begin position="193"/>
        <end position="212"/>
    </location>
</feature>
<feature type="transmembrane region" description="Helical" evidence="2">
    <location>
        <begin position="119"/>
        <end position="137"/>
    </location>
</feature>
<feature type="region of interest" description="Disordered" evidence="1">
    <location>
        <begin position="308"/>
        <end position="327"/>
    </location>
</feature>
<feature type="transmembrane region" description="Helical" evidence="2">
    <location>
        <begin position="143"/>
        <end position="162"/>
    </location>
</feature>
<keyword evidence="2" id="KW-0812">Transmembrane</keyword>
<sequence length="420" mass="47448">MKRIEKAEGALHYLEAAGQFLMLYGIYQLLYCGVEGNDFNQPFRGLWLAAAVLLFALLRIYARQFILFFAGHFLAAGTSFFLAATLLGEYPVLVLVFLAAAAGISVWQRYKLDISNSSWIMLAYAVLLVAAAAFAYVKEMETVWKINYVCGFLQILLMLVFHNKCEANRFVKMNRDTANLPAGQMIRVNRMMMGIYTILGLAVMGIFSFLPFNRLFSAIGQGLLSAIRFLVKLIFREGSGEAVSEEMIGEAASPPVMEPSDPSAFLEALSKLIGVIVAIALVIGAAAAVLYLFSRLYRAFYEKQQTDGDQKEFIGPPEQAEKEGRKKREARLPFFSGNRSQKMRRIYQRLILERTGGKKPIPETSTAEEQSRLAEIDGEEKRRELVELYRKARYGRELCSEEDLSRMRELRKALKHSRQS</sequence>
<evidence type="ECO:0008006" key="5">
    <source>
        <dbReference type="Google" id="ProtNLM"/>
    </source>
</evidence>
<dbReference type="AlphaFoldDB" id="A0A4Q7P2S5"/>
<reference evidence="3 4" key="1">
    <citation type="submission" date="2019-02" db="EMBL/GenBank/DDBJ databases">
        <title>Genomic Encyclopedia of Type Strains, Phase IV (KMG-IV): sequencing the most valuable type-strain genomes for metagenomic binning, comparative biology and taxonomic classification.</title>
        <authorList>
            <person name="Goeker M."/>
        </authorList>
    </citation>
    <scope>NUCLEOTIDE SEQUENCE [LARGE SCALE GENOMIC DNA]</scope>
    <source>
        <strain evidence="3 4">DSM 29486</strain>
    </source>
</reference>
<accession>A0A4Q7P2S5</accession>
<gene>
    <name evidence="3" type="ORF">EV209_2707</name>
</gene>
<organism evidence="3 4">
    <name type="scientific">Cuneatibacter caecimuris</name>
    <dbReference type="NCBI Taxonomy" id="1796618"/>
    <lineage>
        <taxon>Bacteria</taxon>
        <taxon>Bacillati</taxon>
        <taxon>Bacillota</taxon>
        <taxon>Clostridia</taxon>
        <taxon>Lachnospirales</taxon>
        <taxon>Lachnospiraceae</taxon>
        <taxon>Cuneatibacter</taxon>
    </lineage>
</organism>
<feature type="region of interest" description="Disordered" evidence="1">
    <location>
        <begin position="357"/>
        <end position="376"/>
    </location>
</feature>
<evidence type="ECO:0000256" key="1">
    <source>
        <dbReference type="SAM" id="MobiDB-lite"/>
    </source>
</evidence>
<dbReference type="EMBL" id="SGXF01000006">
    <property type="protein sequence ID" value="RZS92962.1"/>
    <property type="molecule type" value="Genomic_DNA"/>
</dbReference>
<feature type="transmembrane region" description="Helical" evidence="2">
    <location>
        <begin position="12"/>
        <end position="30"/>
    </location>
</feature>
<comment type="caution">
    <text evidence="3">The sequence shown here is derived from an EMBL/GenBank/DDBJ whole genome shotgun (WGS) entry which is preliminary data.</text>
</comment>
<name>A0A4Q7P2S5_9FIRM</name>
<evidence type="ECO:0000313" key="3">
    <source>
        <dbReference type="EMBL" id="RZS92962.1"/>
    </source>
</evidence>
<keyword evidence="2" id="KW-1133">Transmembrane helix</keyword>
<feature type="transmembrane region" description="Helical" evidence="2">
    <location>
        <begin position="272"/>
        <end position="293"/>
    </location>
</feature>
<dbReference type="RefSeq" id="WP_130435962.1">
    <property type="nucleotide sequence ID" value="NZ_SGXF01000006.1"/>
</dbReference>
<evidence type="ECO:0000256" key="2">
    <source>
        <dbReference type="SAM" id="Phobius"/>
    </source>
</evidence>